<organism evidence="2 3">
    <name type="scientific">Pedobacter polaris</name>
    <dbReference type="NCBI Taxonomy" id="2571273"/>
    <lineage>
        <taxon>Bacteria</taxon>
        <taxon>Pseudomonadati</taxon>
        <taxon>Bacteroidota</taxon>
        <taxon>Sphingobacteriia</taxon>
        <taxon>Sphingobacteriales</taxon>
        <taxon>Sphingobacteriaceae</taxon>
        <taxon>Pedobacter</taxon>
    </lineage>
</organism>
<dbReference type="Gene3D" id="3.90.550.10">
    <property type="entry name" value="Spore Coat Polysaccharide Biosynthesis Protein SpsA, Chain A"/>
    <property type="match status" value="1"/>
</dbReference>
<dbReference type="InterPro" id="IPR001173">
    <property type="entry name" value="Glyco_trans_2-like"/>
</dbReference>
<name>A0A4U1CM96_9SPHI</name>
<evidence type="ECO:0000259" key="1">
    <source>
        <dbReference type="Pfam" id="PF00535"/>
    </source>
</evidence>
<reference evidence="2 3" key="1">
    <citation type="submission" date="2019-04" db="EMBL/GenBank/DDBJ databases">
        <title>Pedobacter sp. RP-3-22 sp. nov., isolated from Arctic soil.</title>
        <authorList>
            <person name="Dahal R.H."/>
            <person name="Kim D.-U."/>
        </authorList>
    </citation>
    <scope>NUCLEOTIDE SEQUENCE [LARGE SCALE GENOMIC DNA]</scope>
    <source>
        <strain evidence="2 3">RP-3-22</strain>
    </source>
</reference>
<dbReference type="Proteomes" id="UP000309488">
    <property type="component" value="Unassembled WGS sequence"/>
</dbReference>
<dbReference type="PANTHER" id="PTHR22916:SF3">
    <property type="entry name" value="UDP-GLCNAC:BETAGAL BETA-1,3-N-ACETYLGLUCOSAMINYLTRANSFERASE-LIKE PROTEIN 1"/>
    <property type="match status" value="1"/>
</dbReference>
<accession>A0A4U1CM96</accession>
<gene>
    <name evidence="2" type="ORF">FA048_13660</name>
</gene>
<dbReference type="SUPFAM" id="SSF53448">
    <property type="entry name" value="Nucleotide-diphospho-sugar transferases"/>
    <property type="match status" value="1"/>
</dbReference>
<dbReference type="GO" id="GO:0016758">
    <property type="term" value="F:hexosyltransferase activity"/>
    <property type="evidence" value="ECO:0007669"/>
    <property type="project" value="UniProtKB-ARBA"/>
</dbReference>
<keyword evidence="2" id="KW-0808">Transferase</keyword>
<keyword evidence="3" id="KW-1185">Reference proteome</keyword>
<dbReference type="CDD" id="cd06433">
    <property type="entry name" value="GT_2_WfgS_like"/>
    <property type="match status" value="1"/>
</dbReference>
<dbReference type="AlphaFoldDB" id="A0A4U1CM96"/>
<dbReference type="RefSeq" id="WP_136841942.1">
    <property type="nucleotide sequence ID" value="NZ_SWBR01000003.1"/>
</dbReference>
<protein>
    <submittedName>
        <fullName evidence="2">Glycosyltransferase</fullName>
    </submittedName>
</protein>
<evidence type="ECO:0000313" key="3">
    <source>
        <dbReference type="Proteomes" id="UP000309488"/>
    </source>
</evidence>
<feature type="domain" description="Glycosyltransferase 2-like" evidence="1">
    <location>
        <begin position="4"/>
        <end position="138"/>
    </location>
</feature>
<sequence length="250" mass="28602">MKVTIITVVYNGEKYIKDCIESVLDQNYEDIEYIIVDGASTDKTCSIIEDYQAKIHRYISEKDKGMYDGLNKGIALATGDIIGILNADDMLASNTVITNIVTFFKVNGAEGVYGNLNYVNASNPNQIIRKWISRQYTKRAIELGWMPAHPTLYLKRELFKKHGNYSLDFGTAADYELMIRFLYKYNVRALFINELIVNMRVGGMSNSSLNQRYLAMKYDFKAAKKNKLPFALLTIVLKKISKVSQFLHRN</sequence>
<dbReference type="Pfam" id="PF00535">
    <property type="entry name" value="Glycos_transf_2"/>
    <property type="match status" value="1"/>
</dbReference>
<dbReference type="EMBL" id="SWBR01000003">
    <property type="protein sequence ID" value="TKC08199.1"/>
    <property type="molecule type" value="Genomic_DNA"/>
</dbReference>
<evidence type="ECO:0000313" key="2">
    <source>
        <dbReference type="EMBL" id="TKC08199.1"/>
    </source>
</evidence>
<dbReference type="InterPro" id="IPR029044">
    <property type="entry name" value="Nucleotide-diphossugar_trans"/>
</dbReference>
<dbReference type="PANTHER" id="PTHR22916">
    <property type="entry name" value="GLYCOSYLTRANSFERASE"/>
    <property type="match status" value="1"/>
</dbReference>
<dbReference type="OrthoDB" id="9788101at2"/>
<comment type="caution">
    <text evidence="2">The sequence shown here is derived from an EMBL/GenBank/DDBJ whole genome shotgun (WGS) entry which is preliminary data.</text>
</comment>
<proteinExistence type="predicted"/>